<organism evidence="6 7">
    <name type="scientific">Gouania willdenowi</name>
    <name type="common">Blunt-snouted clingfish</name>
    <name type="synonym">Lepadogaster willdenowi</name>
    <dbReference type="NCBI Taxonomy" id="441366"/>
    <lineage>
        <taxon>Eukaryota</taxon>
        <taxon>Metazoa</taxon>
        <taxon>Chordata</taxon>
        <taxon>Craniata</taxon>
        <taxon>Vertebrata</taxon>
        <taxon>Euteleostomi</taxon>
        <taxon>Actinopterygii</taxon>
        <taxon>Neopterygii</taxon>
        <taxon>Teleostei</taxon>
        <taxon>Neoteleostei</taxon>
        <taxon>Acanthomorphata</taxon>
        <taxon>Ovalentaria</taxon>
        <taxon>Blenniimorphae</taxon>
        <taxon>Blenniiformes</taxon>
        <taxon>Gobiesocoidei</taxon>
        <taxon>Gobiesocidae</taxon>
        <taxon>Gobiesocinae</taxon>
        <taxon>Gouania</taxon>
    </lineage>
</organism>
<dbReference type="GO" id="GO:0005576">
    <property type="term" value="C:extracellular region"/>
    <property type="evidence" value="ECO:0007669"/>
    <property type="project" value="UniProtKB-SubCell"/>
</dbReference>
<evidence type="ECO:0000256" key="1">
    <source>
        <dbReference type="ARBA" id="ARBA00004613"/>
    </source>
</evidence>
<name>A0A8C5EL50_GOUWI</name>
<dbReference type="InterPro" id="IPR012674">
    <property type="entry name" value="Calycin"/>
</dbReference>
<dbReference type="Ensembl" id="ENSGWIT00000023468.1">
    <property type="protein sequence ID" value="ENSGWIP00000021390.1"/>
    <property type="gene ID" value="ENSGWIG00000011551.1"/>
</dbReference>
<feature type="signal peptide" evidence="5">
    <location>
        <begin position="1"/>
        <end position="18"/>
    </location>
</feature>
<dbReference type="AlphaFoldDB" id="A0A8C5EL50"/>
<keyword evidence="4" id="KW-0325">Glycoprotein</keyword>
<evidence type="ECO:0000256" key="2">
    <source>
        <dbReference type="ARBA" id="ARBA00022525"/>
    </source>
</evidence>
<reference evidence="6" key="2">
    <citation type="submission" date="2025-08" db="UniProtKB">
        <authorList>
            <consortium name="Ensembl"/>
        </authorList>
    </citation>
    <scope>IDENTIFICATION</scope>
</reference>
<evidence type="ECO:0000313" key="6">
    <source>
        <dbReference type="Ensembl" id="ENSGWIP00000021390.1"/>
    </source>
</evidence>
<keyword evidence="2" id="KW-0964">Secreted</keyword>
<proteinExistence type="predicted"/>
<dbReference type="Gene3D" id="2.40.128.20">
    <property type="match status" value="1"/>
</dbReference>
<keyword evidence="7" id="KW-1185">Reference proteome</keyword>
<reference evidence="6" key="1">
    <citation type="submission" date="2020-06" db="EMBL/GenBank/DDBJ databases">
        <authorList>
            <consortium name="Wellcome Sanger Institute Data Sharing"/>
        </authorList>
    </citation>
    <scope>NUCLEOTIDE SEQUENCE [LARGE SCALE GENOMIC DNA]</scope>
</reference>
<evidence type="ECO:0000256" key="5">
    <source>
        <dbReference type="SAM" id="SignalP"/>
    </source>
</evidence>
<protein>
    <recommendedName>
        <fullName evidence="8">Apolipoprotein M</fullName>
    </recommendedName>
</protein>
<dbReference type="Proteomes" id="UP000694680">
    <property type="component" value="Chromosome 1"/>
</dbReference>
<evidence type="ECO:0008006" key="8">
    <source>
        <dbReference type="Google" id="ProtNLM"/>
    </source>
</evidence>
<sequence length="196" mass="21829">MLAVCAVTIMGLMAGSHSASTACNNTVHPPVLDHFAGRWTLVAGSLSHSPAMEALKLRDSITIYISNSSNPSTAAYTQINRFQDECQYLYYNISAVGSDFTFDVENRFNLTGTFFHMSCSDCIVMKWVVESKKRNSFELYLLSRRKQVEVEVMEEFKAQLECNNLPAPVVMDSTKEVCPEEPVRPTAAVQPQVTTN</sequence>
<dbReference type="InterPro" id="IPR022734">
    <property type="entry name" value="ApoM"/>
</dbReference>
<reference evidence="6" key="3">
    <citation type="submission" date="2025-09" db="UniProtKB">
        <authorList>
            <consortium name="Ensembl"/>
        </authorList>
    </citation>
    <scope>IDENTIFICATION</scope>
</reference>
<evidence type="ECO:0000256" key="4">
    <source>
        <dbReference type="ARBA" id="ARBA00023180"/>
    </source>
</evidence>
<evidence type="ECO:0000313" key="7">
    <source>
        <dbReference type="Proteomes" id="UP000694680"/>
    </source>
</evidence>
<dbReference type="SUPFAM" id="SSF50814">
    <property type="entry name" value="Lipocalins"/>
    <property type="match status" value="1"/>
</dbReference>
<dbReference type="Pfam" id="PF11032">
    <property type="entry name" value="ApoM"/>
    <property type="match status" value="1"/>
</dbReference>
<comment type="subcellular location">
    <subcellularLocation>
        <location evidence="1">Secreted</location>
    </subcellularLocation>
</comment>
<keyword evidence="3 5" id="KW-0732">Signal</keyword>
<dbReference type="PANTHER" id="PTHR11967:SF2">
    <property type="entry name" value="ALPHA-1-ACID GLYCOPROTEIN 1"/>
    <property type="match status" value="1"/>
</dbReference>
<evidence type="ECO:0000256" key="3">
    <source>
        <dbReference type="ARBA" id="ARBA00022729"/>
    </source>
</evidence>
<accession>A0A8C5EL50</accession>
<feature type="chain" id="PRO_5034886705" description="Apolipoprotein M" evidence="5">
    <location>
        <begin position="19"/>
        <end position="196"/>
    </location>
</feature>
<dbReference type="PANTHER" id="PTHR11967">
    <property type="entry name" value="ALPHA-1-ACID GLYCOPROTEIN"/>
    <property type="match status" value="1"/>
</dbReference>